<protein>
    <recommendedName>
        <fullName evidence="4">DUF1269 domain-containing protein</fullName>
    </recommendedName>
</protein>
<evidence type="ECO:0000256" key="1">
    <source>
        <dbReference type="SAM" id="Phobius"/>
    </source>
</evidence>
<keyword evidence="1" id="KW-0812">Transmembrane</keyword>
<organism evidence="2 3">
    <name type="scientific">Alteromonas ponticola</name>
    <dbReference type="NCBI Taxonomy" id="2720613"/>
    <lineage>
        <taxon>Bacteria</taxon>
        <taxon>Pseudomonadati</taxon>
        <taxon>Pseudomonadota</taxon>
        <taxon>Gammaproteobacteria</taxon>
        <taxon>Alteromonadales</taxon>
        <taxon>Alteromonadaceae</taxon>
        <taxon>Alteromonas/Salinimonas group</taxon>
        <taxon>Alteromonas</taxon>
    </lineage>
</organism>
<gene>
    <name evidence="2" type="ORF">HCJ96_15845</name>
</gene>
<dbReference type="Proteomes" id="UP000709336">
    <property type="component" value="Unassembled WGS sequence"/>
</dbReference>
<keyword evidence="3" id="KW-1185">Reference proteome</keyword>
<evidence type="ECO:0008006" key="4">
    <source>
        <dbReference type="Google" id="ProtNLM"/>
    </source>
</evidence>
<feature type="transmembrane region" description="Helical" evidence="1">
    <location>
        <begin position="94"/>
        <end position="117"/>
    </location>
</feature>
<accession>A0ABX1R4Z8</accession>
<dbReference type="RefSeq" id="WP_169212065.1">
    <property type="nucleotide sequence ID" value="NZ_JAATNW010000010.1"/>
</dbReference>
<keyword evidence="1" id="KW-1133">Transmembrane helix</keyword>
<comment type="caution">
    <text evidence="2">The sequence shown here is derived from an EMBL/GenBank/DDBJ whole genome shotgun (WGS) entry which is preliminary data.</text>
</comment>
<name>A0ABX1R4Z8_9ALTE</name>
<reference evidence="2 3" key="1">
    <citation type="submission" date="2020-03" db="EMBL/GenBank/DDBJ databases">
        <title>Alteromonas ponticola sp. nov., isolated from seawater.</title>
        <authorList>
            <person name="Yoon J.-H."/>
            <person name="Kim Y.-O."/>
        </authorList>
    </citation>
    <scope>NUCLEOTIDE SEQUENCE [LARGE SCALE GENOMIC DNA]</scope>
    <source>
        <strain evidence="2 3">MYP5</strain>
    </source>
</reference>
<dbReference type="EMBL" id="JAATNW010000010">
    <property type="protein sequence ID" value="NMH61503.1"/>
    <property type="molecule type" value="Genomic_DNA"/>
</dbReference>
<evidence type="ECO:0000313" key="3">
    <source>
        <dbReference type="Proteomes" id="UP000709336"/>
    </source>
</evidence>
<sequence>MSDVNFNHYFVVNNVDTVVDIIEVLKRAGVSEEQIGVVSRDNDIVRADLPQADLTEKSAIPQSLKRGALLGSGAGLLAGVLVSVFPVAGIAAGGAAIVGMTAGGAAFGSWSATMIGVSESSPVVKQFEDALDNERTLIFCELSDSEKNEVVEQLEQFPSSQYEFGQLENKH</sequence>
<proteinExistence type="predicted"/>
<feature type="transmembrane region" description="Helical" evidence="1">
    <location>
        <begin position="67"/>
        <end position="88"/>
    </location>
</feature>
<keyword evidence="1" id="KW-0472">Membrane</keyword>
<evidence type="ECO:0000313" key="2">
    <source>
        <dbReference type="EMBL" id="NMH61503.1"/>
    </source>
</evidence>